<dbReference type="InterPro" id="IPR025338">
    <property type="entry name" value="DUF4244"/>
</dbReference>
<dbReference type="AlphaFoldDB" id="A0A841FTX4"/>
<evidence type="ECO:0000313" key="2">
    <source>
        <dbReference type="EMBL" id="MBB6035430.1"/>
    </source>
</evidence>
<evidence type="ECO:0000313" key="3">
    <source>
        <dbReference type="Proteomes" id="UP000548476"/>
    </source>
</evidence>
<reference evidence="2 3" key="1">
    <citation type="submission" date="2020-08" db="EMBL/GenBank/DDBJ databases">
        <title>Genomic Encyclopedia of Type Strains, Phase IV (KMG-IV): sequencing the most valuable type-strain genomes for metagenomic binning, comparative biology and taxonomic classification.</title>
        <authorList>
            <person name="Goeker M."/>
        </authorList>
    </citation>
    <scope>NUCLEOTIDE SEQUENCE [LARGE SCALE GENOMIC DNA]</scope>
    <source>
        <strain evidence="2 3">YIM 65646</strain>
    </source>
</reference>
<keyword evidence="1" id="KW-0472">Membrane</keyword>
<dbReference type="RefSeq" id="WP_184788283.1">
    <property type="nucleotide sequence ID" value="NZ_BONT01000003.1"/>
</dbReference>
<keyword evidence="1" id="KW-0812">Transmembrane</keyword>
<dbReference type="EMBL" id="JACHGT010000006">
    <property type="protein sequence ID" value="MBB6035430.1"/>
    <property type="molecule type" value="Genomic_DNA"/>
</dbReference>
<evidence type="ECO:0000256" key="1">
    <source>
        <dbReference type="SAM" id="Phobius"/>
    </source>
</evidence>
<evidence type="ECO:0008006" key="4">
    <source>
        <dbReference type="Google" id="ProtNLM"/>
    </source>
</evidence>
<sequence>MPSTKTRRLRGERGSISTEYAMVAIAAAAFAAILLKVLTSGAVTGALTDIIERALS</sequence>
<comment type="caution">
    <text evidence="2">The sequence shown here is derived from an EMBL/GenBank/DDBJ whole genome shotgun (WGS) entry which is preliminary data.</text>
</comment>
<name>A0A841FTX4_9ACTN</name>
<gene>
    <name evidence="2" type="ORF">HNR73_003287</name>
</gene>
<keyword evidence="1" id="KW-1133">Transmembrane helix</keyword>
<protein>
    <recommendedName>
        <fullName evidence="4">DUF4244 domain-containing protein</fullName>
    </recommendedName>
</protein>
<dbReference type="Pfam" id="PF14029">
    <property type="entry name" value="DUF4244"/>
    <property type="match status" value="1"/>
</dbReference>
<organism evidence="2 3">
    <name type="scientific">Phytomonospora endophytica</name>
    <dbReference type="NCBI Taxonomy" id="714109"/>
    <lineage>
        <taxon>Bacteria</taxon>
        <taxon>Bacillati</taxon>
        <taxon>Actinomycetota</taxon>
        <taxon>Actinomycetes</taxon>
        <taxon>Micromonosporales</taxon>
        <taxon>Micromonosporaceae</taxon>
        <taxon>Phytomonospora</taxon>
    </lineage>
</organism>
<feature type="transmembrane region" description="Helical" evidence="1">
    <location>
        <begin position="20"/>
        <end position="38"/>
    </location>
</feature>
<keyword evidence="3" id="KW-1185">Reference proteome</keyword>
<dbReference type="Proteomes" id="UP000548476">
    <property type="component" value="Unassembled WGS sequence"/>
</dbReference>
<proteinExistence type="predicted"/>
<accession>A0A841FTX4</accession>